<reference evidence="1 2" key="1">
    <citation type="submission" date="2018-05" db="EMBL/GenBank/DDBJ databases">
        <title>Genomic Encyclopedia of Type Strains, Phase IV (KMG-IV): sequencing the most valuable type-strain genomes for metagenomic binning, comparative biology and taxonomic classification.</title>
        <authorList>
            <person name="Goeker M."/>
        </authorList>
    </citation>
    <scope>NUCLEOTIDE SEQUENCE [LARGE SCALE GENOMIC DNA]</scope>
    <source>
        <strain evidence="1 2">DSM 2626</strain>
    </source>
</reference>
<protein>
    <submittedName>
        <fullName evidence="1">Uncharacterized protein</fullName>
    </submittedName>
</protein>
<name>A0A8E3B2W2_RHILI</name>
<gene>
    <name evidence="1" type="ORF">C8D77_11181</name>
</gene>
<dbReference type="EMBL" id="QGGH01000011">
    <property type="protein sequence ID" value="PWJ88359.1"/>
    <property type="molecule type" value="Genomic_DNA"/>
</dbReference>
<sequence length="127" mass="13897">MASLLEGPLARTVARAFRGKLTDGVLRREVPGTGNDDFGDPNAGTTPTFTFNGIRETFDAAFRVRAGIPQTDVGVLVLLQSVEPRTVPQQGDQIYIKAQWHKVREILDQDPASATMRLQCFEISAPV</sequence>
<accession>A0A8E3B2W2</accession>
<proteinExistence type="predicted"/>
<dbReference type="GeneID" id="61054860"/>
<dbReference type="AlphaFoldDB" id="A0A8E3B2W2"/>
<dbReference type="RefSeq" id="WP_109670370.1">
    <property type="nucleotide sequence ID" value="NZ_QGGH01000011.1"/>
</dbReference>
<organism evidence="1 2">
    <name type="scientific">Rhizobium loti</name>
    <name type="common">Mesorhizobium loti</name>
    <dbReference type="NCBI Taxonomy" id="381"/>
    <lineage>
        <taxon>Bacteria</taxon>
        <taxon>Pseudomonadati</taxon>
        <taxon>Pseudomonadota</taxon>
        <taxon>Alphaproteobacteria</taxon>
        <taxon>Hyphomicrobiales</taxon>
        <taxon>Phyllobacteriaceae</taxon>
        <taxon>Mesorhizobium</taxon>
    </lineage>
</organism>
<dbReference type="Proteomes" id="UP000245631">
    <property type="component" value="Unassembled WGS sequence"/>
</dbReference>
<evidence type="ECO:0000313" key="1">
    <source>
        <dbReference type="EMBL" id="PWJ88359.1"/>
    </source>
</evidence>
<comment type="caution">
    <text evidence="1">The sequence shown here is derived from an EMBL/GenBank/DDBJ whole genome shotgun (WGS) entry which is preliminary data.</text>
</comment>
<evidence type="ECO:0000313" key="2">
    <source>
        <dbReference type="Proteomes" id="UP000245631"/>
    </source>
</evidence>